<accession>A0ABW4LMI4</accession>
<gene>
    <name evidence="2" type="ORF">ACFSCX_06675</name>
</gene>
<protein>
    <submittedName>
        <fullName evidence="2">Uncharacterized protein</fullName>
    </submittedName>
</protein>
<evidence type="ECO:0000313" key="3">
    <source>
        <dbReference type="Proteomes" id="UP001597214"/>
    </source>
</evidence>
<keyword evidence="1" id="KW-1133">Transmembrane helix</keyword>
<proteinExistence type="predicted"/>
<feature type="transmembrane region" description="Helical" evidence="1">
    <location>
        <begin position="6"/>
        <end position="24"/>
    </location>
</feature>
<sequence>MKKQILKQTIIILCIGIVLITTYIKNQKSVKAQSFSIEIPSGYSYYMQSSFIRYIDVGMGQLSPSFPIRRATTNIWETANTSWAYWSMNLSDSDMNNYTYFIRAYTGQEVHGTIFDPVEIPVGGSIYIMGPNTHGSAYNGGYTYQIYRKLKNRAPSLSLDTPNNQILSEEENQNILNLTGTVIDQNSSDQITIKFTVDGLSGYQNKTLP</sequence>
<dbReference type="RefSeq" id="WP_377927395.1">
    <property type="nucleotide sequence ID" value="NZ_JBHUEM010000005.1"/>
</dbReference>
<keyword evidence="1" id="KW-0472">Membrane</keyword>
<keyword evidence="1" id="KW-0812">Transmembrane</keyword>
<evidence type="ECO:0000313" key="2">
    <source>
        <dbReference type="EMBL" id="MFD1736248.1"/>
    </source>
</evidence>
<dbReference type="Proteomes" id="UP001597214">
    <property type="component" value="Unassembled WGS sequence"/>
</dbReference>
<comment type="caution">
    <text evidence="2">The sequence shown here is derived from an EMBL/GenBank/DDBJ whole genome shotgun (WGS) entry which is preliminary data.</text>
</comment>
<organism evidence="2 3">
    <name type="scientific">Bacillus salitolerans</name>
    <dbReference type="NCBI Taxonomy" id="1437434"/>
    <lineage>
        <taxon>Bacteria</taxon>
        <taxon>Bacillati</taxon>
        <taxon>Bacillota</taxon>
        <taxon>Bacilli</taxon>
        <taxon>Bacillales</taxon>
        <taxon>Bacillaceae</taxon>
        <taxon>Bacillus</taxon>
    </lineage>
</organism>
<name>A0ABW4LMI4_9BACI</name>
<reference evidence="3" key="1">
    <citation type="journal article" date="2019" name="Int. J. Syst. Evol. Microbiol.">
        <title>The Global Catalogue of Microorganisms (GCM) 10K type strain sequencing project: providing services to taxonomists for standard genome sequencing and annotation.</title>
        <authorList>
            <consortium name="The Broad Institute Genomics Platform"/>
            <consortium name="The Broad Institute Genome Sequencing Center for Infectious Disease"/>
            <person name="Wu L."/>
            <person name="Ma J."/>
        </authorList>
    </citation>
    <scope>NUCLEOTIDE SEQUENCE [LARGE SCALE GENOMIC DNA]</scope>
    <source>
        <strain evidence="3">CCUG 49339</strain>
    </source>
</reference>
<dbReference type="EMBL" id="JBHUEM010000005">
    <property type="protein sequence ID" value="MFD1736248.1"/>
    <property type="molecule type" value="Genomic_DNA"/>
</dbReference>
<evidence type="ECO:0000256" key="1">
    <source>
        <dbReference type="SAM" id="Phobius"/>
    </source>
</evidence>
<keyword evidence="3" id="KW-1185">Reference proteome</keyword>